<feature type="transmembrane region" description="Helical" evidence="10">
    <location>
        <begin position="162"/>
        <end position="185"/>
    </location>
</feature>
<keyword evidence="3 10" id="KW-0808">Transferase</keyword>
<protein>
    <recommendedName>
        <fullName evidence="10">Elongation of very long chain fatty acids protein</fullName>
        <ecNumber evidence="10">2.3.1.199</ecNumber>
    </recommendedName>
    <alternativeName>
        <fullName evidence="10">Very-long-chain 3-oxoacyl-CoA synthase</fullName>
    </alternativeName>
</protein>
<feature type="transmembrane region" description="Helical" evidence="10">
    <location>
        <begin position="39"/>
        <end position="58"/>
    </location>
</feature>
<organism evidence="11 12">
    <name type="scientific">Anas zonorhyncha</name>
    <name type="common">Eastern spot-billed duck</name>
    <dbReference type="NCBI Taxonomy" id="75864"/>
    <lineage>
        <taxon>Eukaryota</taxon>
        <taxon>Metazoa</taxon>
        <taxon>Chordata</taxon>
        <taxon>Craniata</taxon>
        <taxon>Vertebrata</taxon>
        <taxon>Euteleostomi</taxon>
        <taxon>Archelosauria</taxon>
        <taxon>Archosauria</taxon>
        <taxon>Dinosauria</taxon>
        <taxon>Saurischia</taxon>
        <taxon>Theropoda</taxon>
        <taxon>Coelurosauria</taxon>
        <taxon>Aves</taxon>
        <taxon>Neognathae</taxon>
        <taxon>Galloanserae</taxon>
        <taxon>Anseriformes</taxon>
        <taxon>Anatidae</taxon>
        <taxon>Anatinae</taxon>
        <taxon>Anas</taxon>
    </lineage>
</organism>
<evidence type="ECO:0000256" key="2">
    <source>
        <dbReference type="ARBA" id="ARBA00022516"/>
    </source>
</evidence>
<evidence type="ECO:0000256" key="1">
    <source>
        <dbReference type="ARBA" id="ARBA00004141"/>
    </source>
</evidence>
<name>A0A8B9UL58_9AVES</name>
<feature type="transmembrane region" description="Helical" evidence="10">
    <location>
        <begin position="134"/>
        <end position="150"/>
    </location>
</feature>
<dbReference type="Proteomes" id="UP000694549">
    <property type="component" value="Unplaced"/>
</dbReference>
<keyword evidence="4 10" id="KW-0812">Transmembrane</keyword>
<comment type="subcellular location">
    <subcellularLocation>
        <location evidence="1">Membrane</location>
        <topology evidence="1">Multi-pass membrane protein</topology>
    </subcellularLocation>
</comment>
<keyword evidence="2 10" id="KW-0444">Lipid biosynthesis</keyword>
<reference evidence="11" key="1">
    <citation type="submission" date="2025-08" db="UniProtKB">
        <authorList>
            <consortium name="Ensembl"/>
        </authorList>
    </citation>
    <scope>IDENTIFICATION</scope>
</reference>
<evidence type="ECO:0000256" key="6">
    <source>
        <dbReference type="ARBA" id="ARBA00022989"/>
    </source>
</evidence>
<dbReference type="AlphaFoldDB" id="A0A8B9UL58"/>
<reference evidence="11" key="2">
    <citation type="submission" date="2025-09" db="UniProtKB">
        <authorList>
            <consortium name="Ensembl"/>
        </authorList>
    </citation>
    <scope>IDENTIFICATION</scope>
</reference>
<keyword evidence="8 10" id="KW-0472">Membrane</keyword>
<dbReference type="GO" id="GO:0042761">
    <property type="term" value="P:very long-chain fatty acid biosynthetic process"/>
    <property type="evidence" value="ECO:0007669"/>
    <property type="project" value="TreeGrafter"/>
</dbReference>
<comment type="similarity">
    <text evidence="10">Belongs to the ELO family.</text>
</comment>
<dbReference type="PROSITE" id="PS01188">
    <property type="entry name" value="ELO"/>
    <property type="match status" value="1"/>
</dbReference>
<dbReference type="PANTHER" id="PTHR11157:SF126">
    <property type="entry name" value="ELONGATION OF VERY LONG CHAIN FATTY ACIDS PROTEIN"/>
    <property type="match status" value="1"/>
</dbReference>
<evidence type="ECO:0000313" key="12">
    <source>
        <dbReference type="Proteomes" id="UP000694549"/>
    </source>
</evidence>
<dbReference type="GO" id="GO:0030148">
    <property type="term" value="P:sphingolipid biosynthetic process"/>
    <property type="evidence" value="ECO:0007669"/>
    <property type="project" value="TreeGrafter"/>
</dbReference>
<dbReference type="PANTHER" id="PTHR11157">
    <property type="entry name" value="FATTY ACID ACYL TRANSFERASE-RELATED"/>
    <property type="match status" value="1"/>
</dbReference>
<dbReference type="InterPro" id="IPR002076">
    <property type="entry name" value="ELO_fam"/>
</dbReference>
<evidence type="ECO:0000256" key="7">
    <source>
        <dbReference type="ARBA" id="ARBA00023098"/>
    </source>
</evidence>
<proteinExistence type="inferred from homology"/>
<evidence type="ECO:0000256" key="3">
    <source>
        <dbReference type="ARBA" id="ARBA00022679"/>
    </source>
</evidence>
<comment type="caution">
    <text evidence="10">Lacks conserved residue(s) required for the propagation of feature annotation.</text>
</comment>
<keyword evidence="12" id="KW-1185">Reference proteome</keyword>
<sequence>GGLKGMEISKVLWTGIKFDCVFCFSDPRTDPWPLVHSPLPVTLLFAFYLLVVALGPFYMRNQKPLKLRGLLVAYNLSMMMLSSYMFYEVRRQDCSLLDKNLGTMARVCWWFFFSKVIELLDTVFIILRKKQEQVTFLHVYHHGTMLFNWWSGVKYVPGGQAFFIGMLNSFVHIFMYGYYALASLGPQMHCYLWWKRYLTIMQLCQFVAIAVHSSYNLFTECPFPDGFNIAVFLYILSLIALFLHYYYWTYTRGKKKKEVFMHEDYLVLLAIDAIFLVRKNKLRLSIDNFFLPFVITIIISNFCLLSKMKSFPPP</sequence>
<evidence type="ECO:0000256" key="9">
    <source>
        <dbReference type="ARBA" id="ARBA00023160"/>
    </source>
</evidence>
<dbReference type="EC" id="2.3.1.199" evidence="10"/>
<feature type="transmembrane region" description="Helical" evidence="10">
    <location>
        <begin position="289"/>
        <end position="306"/>
    </location>
</feature>
<dbReference type="GO" id="GO:0009922">
    <property type="term" value="F:fatty acid elongase activity"/>
    <property type="evidence" value="ECO:0007669"/>
    <property type="project" value="UniProtKB-EC"/>
</dbReference>
<dbReference type="GO" id="GO:0005789">
    <property type="term" value="C:endoplasmic reticulum membrane"/>
    <property type="evidence" value="ECO:0007669"/>
    <property type="project" value="TreeGrafter"/>
</dbReference>
<feature type="transmembrane region" description="Helical" evidence="10">
    <location>
        <begin position="107"/>
        <end position="127"/>
    </location>
</feature>
<evidence type="ECO:0000256" key="10">
    <source>
        <dbReference type="RuleBase" id="RU361115"/>
    </source>
</evidence>
<keyword evidence="9 10" id="KW-0275">Fatty acid biosynthesis</keyword>
<keyword evidence="7 10" id="KW-0443">Lipid metabolism</keyword>
<feature type="transmembrane region" description="Helical" evidence="10">
    <location>
        <begin position="227"/>
        <end position="247"/>
    </location>
</feature>
<keyword evidence="6 10" id="KW-1133">Transmembrane helix</keyword>
<feature type="transmembrane region" description="Helical" evidence="10">
    <location>
        <begin position="70"/>
        <end position="87"/>
    </location>
</feature>
<keyword evidence="5 10" id="KW-0276">Fatty acid metabolism</keyword>
<dbReference type="InterPro" id="IPR030457">
    <property type="entry name" value="ELO_CS"/>
</dbReference>
<dbReference type="Ensembl" id="ENSAZOT00000010399.1">
    <property type="protein sequence ID" value="ENSAZOP00000009741.1"/>
    <property type="gene ID" value="ENSAZOG00000006192.1"/>
</dbReference>
<evidence type="ECO:0000256" key="4">
    <source>
        <dbReference type="ARBA" id="ARBA00022692"/>
    </source>
</evidence>
<evidence type="ECO:0000256" key="8">
    <source>
        <dbReference type="ARBA" id="ARBA00023136"/>
    </source>
</evidence>
<evidence type="ECO:0000313" key="11">
    <source>
        <dbReference type="Ensembl" id="ENSAZOP00000009741.1"/>
    </source>
</evidence>
<dbReference type="GO" id="GO:0034626">
    <property type="term" value="P:fatty acid elongation, polyunsaturated fatty acid"/>
    <property type="evidence" value="ECO:0007669"/>
    <property type="project" value="TreeGrafter"/>
</dbReference>
<dbReference type="Pfam" id="PF01151">
    <property type="entry name" value="ELO"/>
    <property type="match status" value="1"/>
</dbReference>
<feature type="transmembrane region" description="Helical" evidence="10">
    <location>
        <begin position="197"/>
        <end position="215"/>
    </location>
</feature>
<dbReference type="GO" id="GO:0034625">
    <property type="term" value="P:fatty acid elongation, monounsaturated fatty acid"/>
    <property type="evidence" value="ECO:0007669"/>
    <property type="project" value="TreeGrafter"/>
</dbReference>
<accession>A0A8B9UL58</accession>
<evidence type="ECO:0000256" key="5">
    <source>
        <dbReference type="ARBA" id="ARBA00022832"/>
    </source>
</evidence>
<comment type="catalytic activity">
    <reaction evidence="10">
        <text>a very-long-chain acyl-CoA + malonyl-CoA + H(+) = a very-long-chain 3-oxoacyl-CoA + CO2 + CoA</text>
        <dbReference type="Rhea" id="RHEA:32727"/>
        <dbReference type="ChEBI" id="CHEBI:15378"/>
        <dbReference type="ChEBI" id="CHEBI:16526"/>
        <dbReference type="ChEBI" id="CHEBI:57287"/>
        <dbReference type="ChEBI" id="CHEBI:57384"/>
        <dbReference type="ChEBI" id="CHEBI:90725"/>
        <dbReference type="ChEBI" id="CHEBI:90736"/>
        <dbReference type="EC" id="2.3.1.199"/>
    </reaction>
</comment>
<dbReference type="GO" id="GO:0019367">
    <property type="term" value="P:fatty acid elongation, saturated fatty acid"/>
    <property type="evidence" value="ECO:0007669"/>
    <property type="project" value="TreeGrafter"/>
</dbReference>